<sequence>MAESILITGFLIAIDFMNRHFVFLLFKLWMQLYAKIFAIKTMKSI</sequence>
<proteinExistence type="predicted"/>
<protein>
    <submittedName>
        <fullName evidence="1">Uncharacterized protein</fullName>
    </submittedName>
</protein>
<dbReference type="AlphaFoldDB" id="D0W3L4"/>
<evidence type="ECO:0000313" key="1">
    <source>
        <dbReference type="EMBL" id="EEZ71669.1"/>
    </source>
</evidence>
<reference evidence="1 2" key="1">
    <citation type="submission" date="2009-10" db="EMBL/GenBank/DDBJ databases">
        <authorList>
            <person name="Weinstock G."/>
            <person name="Sodergren E."/>
            <person name="Clifton S."/>
            <person name="Fulton L."/>
            <person name="Fulton B."/>
            <person name="Courtney L."/>
            <person name="Fronick C."/>
            <person name="Harrison M."/>
            <person name="Strong C."/>
            <person name="Farmer C."/>
            <person name="Delahaunty K."/>
            <person name="Markovic C."/>
            <person name="Hall O."/>
            <person name="Minx P."/>
            <person name="Tomlinson C."/>
            <person name="Mitreva M."/>
            <person name="Nelson J."/>
            <person name="Hou S."/>
            <person name="Wollam A."/>
            <person name="Pepin K.H."/>
            <person name="Johnson M."/>
            <person name="Bhonagiri V."/>
            <person name="Nash W.E."/>
            <person name="Warren W."/>
            <person name="Chinwalla A."/>
            <person name="Mardis E.R."/>
            <person name="Wilson R.K."/>
        </authorList>
    </citation>
    <scope>NUCLEOTIDE SEQUENCE [LARGE SCALE GENOMIC DNA]</scope>
    <source>
        <strain evidence="1 2">ATCC 14685</strain>
    </source>
</reference>
<dbReference type="Proteomes" id="UP000003294">
    <property type="component" value="Unassembled WGS sequence"/>
</dbReference>
<dbReference type="EMBL" id="ACDY02000006">
    <property type="protein sequence ID" value="EEZ71669.1"/>
    <property type="molecule type" value="Genomic_DNA"/>
</dbReference>
<evidence type="ECO:0000313" key="2">
    <source>
        <dbReference type="Proteomes" id="UP000003294"/>
    </source>
</evidence>
<name>D0W3L4_NEICI</name>
<gene>
    <name evidence="1" type="ORF">NEICINOT_04254</name>
</gene>
<comment type="caution">
    <text evidence="1">The sequence shown here is derived from an EMBL/GenBank/DDBJ whole genome shotgun (WGS) entry which is preliminary data.</text>
</comment>
<accession>D0W3L4</accession>
<organism evidence="1 2">
    <name type="scientific">Neisseria cinerea ATCC 14685</name>
    <dbReference type="NCBI Taxonomy" id="546262"/>
    <lineage>
        <taxon>Bacteria</taxon>
        <taxon>Pseudomonadati</taxon>
        <taxon>Pseudomonadota</taxon>
        <taxon>Betaproteobacteria</taxon>
        <taxon>Neisseriales</taxon>
        <taxon>Neisseriaceae</taxon>
        <taxon>Neisseria</taxon>
    </lineage>
</organism>